<keyword evidence="1" id="KW-0175">Coiled coil</keyword>
<gene>
    <name evidence="2" type="ORF">GMST_35100</name>
</gene>
<feature type="coiled-coil region" evidence="1">
    <location>
        <begin position="154"/>
        <end position="188"/>
    </location>
</feature>
<dbReference type="Proteomes" id="UP000556026">
    <property type="component" value="Unassembled WGS sequence"/>
</dbReference>
<evidence type="ECO:0000313" key="2">
    <source>
        <dbReference type="EMBL" id="GFO61185.1"/>
    </source>
</evidence>
<sequence length="306" mass="34754">MTRKLGAPAEVQAVDEIYSVARADADQEMEKMKESLQGVHECALKVGRIQAFRSMQLLAEFMEMKQLAQLIDSKNYLKIPGVKSIDDYFEQQGIKRRTGFNDLKIARNLEPDEVQLLALLGFTRRDLLGYASLPEEKRLEIKEGKVINLESASREEIKDLIEQVVVENKQAKDEAAKSKAAANRLLEIKQKKICDQEREIAALEIKIETQAVSKGLTPDEDNFIKRVEAYRVLIQGALIALEPNELHNELPVDLTPRMRAAVISTVHNLKMQTLALYDTVVTEIGDPVINPELLEEYERWEEAQKV</sequence>
<evidence type="ECO:0008006" key="4">
    <source>
        <dbReference type="Google" id="ProtNLM"/>
    </source>
</evidence>
<organism evidence="2 3">
    <name type="scientific">Geomonas silvestris</name>
    <dbReference type="NCBI Taxonomy" id="2740184"/>
    <lineage>
        <taxon>Bacteria</taxon>
        <taxon>Pseudomonadati</taxon>
        <taxon>Thermodesulfobacteriota</taxon>
        <taxon>Desulfuromonadia</taxon>
        <taxon>Geobacterales</taxon>
        <taxon>Geobacteraceae</taxon>
        <taxon>Geomonas</taxon>
    </lineage>
</organism>
<comment type="caution">
    <text evidence="2">The sequence shown here is derived from an EMBL/GenBank/DDBJ whole genome shotgun (WGS) entry which is preliminary data.</text>
</comment>
<dbReference type="EMBL" id="BLXX01000012">
    <property type="protein sequence ID" value="GFO61185.1"/>
    <property type="molecule type" value="Genomic_DNA"/>
</dbReference>
<accession>A0A6V8MMB1</accession>
<evidence type="ECO:0000313" key="3">
    <source>
        <dbReference type="Proteomes" id="UP000556026"/>
    </source>
</evidence>
<proteinExistence type="predicted"/>
<protein>
    <recommendedName>
        <fullName evidence="4">DUF3102 domain-containing protein</fullName>
    </recommendedName>
</protein>
<dbReference type="RefSeq" id="WP_183355979.1">
    <property type="nucleotide sequence ID" value="NZ_BLXX01000012.1"/>
</dbReference>
<evidence type="ECO:0000256" key="1">
    <source>
        <dbReference type="SAM" id="Coils"/>
    </source>
</evidence>
<dbReference type="AlphaFoldDB" id="A0A6V8MMB1"/>
<keyword evidence="3" id="KW-1185">Reference proteome</keyword>
<name>A0A6V8MMB1_9BACT</name>
<reference evidence="3" key="1">
    <citation type="submission" date="2020-06" db="EMBL/GenBank/DDBJ databases">
        <title>Draft genomic sequence of Geomonas sp. Red330.</title>
        <authorList>
            <person name="Itoh H."/>
            <person name="Zhenxing X."/>
            <person name="Ushijima N."/>
            <person name="Masuda Y."/>
            <person name="Shiratori Y."/>
            <person name="Senoo K."/>
        </authorList>
    </citation>
    <scope>NUCLEOTIDE SEQUENCE [LARGE SCALE GENOMIC DNA]</scope>
    <source>
        <strain evidence="3">Red330</strain>
    </source>
</reference>